<evidence type="ECO:0000256" key="2">
    <source>
        <dbReference type="ARBA" id="ARBA00022448"/>
    </source>
</evidence>
<dbReference type="InterPro" id="IPR003439">
    <property type="entry name" value="ABC_transporter-like_ATP-bd"/>
</dbReference>
<dbReference type="RefSeq" id="WP_054677093.1">
    <property type="nucleotide sequence ID" value="NZ_AYYO01000055.1"/>
</dbReference>
<accession>A0A0R1ZHT2</accession>
<dbReference type="OrthoDB" id="9804819at2"/>
<dbReference type="Gene3D" id="3.40.50.300">
    <property type="entry name" value="P-loop containing nucleotide triphosphate hydrolases"/>
    <property type="match status" value="1"/>
</dbReference>
<evidence type="ECO:0000313" key="6">
    <source>
        <dbReference type="EMBL" id="KRM54439.1"/>
    </source>
</evidence>
<protein>
    <submittedName>
        <fullName evidence="6">Aunorubicin resistance ABC superfamily ATP binding cassette transporter efflux permease</fullName>
    </submittedName>
</protein>
<evidence type="ECO:0000313" key="7">
    <source>
        <dbReference type="Proteomes" id="UP000051679"/>
    </source>
</evidence>
<keyword evidence="2" id="KW-0813">Transport</keyword>
<comment type="caution">
    <text evidence="6">The sequence shown here is derived from an EMBL/GenBank/DDBJ whole genome shotgun (WGS) entry which is preliminary data.</text>
</comment>
<comment type="similarity">
    <text evidence="1">Belongs to the ABC transporter superfamily.</text>
</comment>
<evidence type="ECO:0000256" key="4">
    <source>
        <dbReference type="ARBA" id="ARBA00022840"/>
    </source>
</evidence>
<dbReference type="SUPFAM" id="SSF52540">
    <property type="entry name" value="P-loop containing nucleoside triphosphate hydrolases"/>
    <property type="match status" value="1"/>
</dbReference>
<name>A0A0R1ZHT2_9LACO</name>
<dbReference type="EMBL" id="AYYO01000055">
    <property type="protein sequence ID" value="KRM54439.1"/>
    <property type="molecule type" value="Genomic_DNA"/>
</dbReference>
<dbReference type="STRING" id="1291052.FC18_GL000243"/>
<dbReference type="GO" id="GO:0016887">
    <property type="term" value="F:ATP hydrolysis activity"/>
    <property type="evidence" value="ECO:0007669"/>
    <property type="project" value="InterPro"/>
</dbReference>
<dbReference type="Pfam" id="PF00005">
    <property type="entry name" value="ABC_tran"/>
    <property type="match status" value="1"/>
</dbReference>
<feature type="domain" description="ABC transporter" evidence="5">
    <location>
        <begin position="4"/>
        <end position="232"/>
    </location>
</feature>
<evidence type="ECO:0000256" key="3">
    <source>
        <dbReference type="ARBA" id="ARBA00022741"/>
    </source>
</evidence>
<dbReference type="GO" id="GO:0005524">
    <property type="term" value="F:ATP binding"/>
    <property type="evidence" value="ECO:0007669"/>
    <property type="project" value="UniProtKB-KW"/>
</dbReference>
<reference evidence="6 7" key="1">
    <citation type="journal article" date="2015" name="Genome Announc.">
        <title>Expanding the biotechnology potential of lactobacilli through comparative genomics of 213 strains and associated genera.</title>
        <authorList>
            <person name="Sun Z."/>
            <person name="Harris H.M."/>
            <person name="McCann A."/>
            <person name="Guo C."/>
            <person name="Argimon S."/>
            <person name="Zhang W."/>
            <person name="Yang X."/>
            <person name="Jeffery I.B."/>
            <person name="Cooney J.C."/>
            <person name="Kagawa T.F."/>
            <person name="Liu W."/>
            <person name="Song Y."/>
            <person name="Salvetti E."/>
            <person name="Wrobel A."/>
            <person name="Rasinkangas P."/>
            <person name="Parkhill J."/>
            <person name="Rea M.C."/>
            <person name="O'Sullivan O."/>
            <person name="Ritari J."/>
            <person name="Douillard F.P."/>
            <person name="Paul Ross R."/>
            <person name="Yang R."/>
            <person name="Briner A.E."/>
            <person name="Felis G.E."/>
            <person name="de Vos W.M."/>
            <person name="Barrangou R."/>
            <person name="Klaenhammer T.R."/>
            <person name="Caufield P.W."/>
            <person name="Cui Y."/>
            <person name="Zhang H."/>
            <person name="O'Toole P.W."/>
        </authorList>
    </citation>
    <scope>NUCLEOTIDE SEQUENCE [LARGE SCALE GENOMIC DNA]</scope>
    <source>
        <strain evidence="6 7">DSM 20505</strain>
    </source>
</reference>
<keyword evidence="3" id="KW-0547">Nucleotide-binding</keyword>
<keyword evidence="4" id="KW-0067">ATP-binding</keyword>
<keyword evidence="7" id="KW-1185">Reference proteome</keyword>
<dbReference type="PATRIC" id="fig|1291052.5.peg.252"/>
<proteinExistence type="inferred from homology"/>
<dbReference type="PROSITE" id="PS00211">
    <property type="entry name" value="ABC_TRANSPORTER_1"/>
    <property type="match status" value="1"/>
</dbReference>
<dbReference type="PANTHER" id="PTHR42711">
    <property type="entry name" value="ABC TRANSPORTER ATP-BINDING PROTEIN"/>
    <property type="match status" value="1"/>
</dbReference>
<evidence type="ECO:0000256" key="1">
    <source>
        <dbReference type="ARBA" id="ARBA00005417"/>
    </source>
</evidence>
<dbReference type="AlphaFoldDB" id="A0A0R1ZHT2"/>
<dbReference type="PANTHER" id="PTHR42711:SF5">
    <property type="entry name" value="ABC TRANSPORTER ATP-BINDING PROTEIN NATA"/>
    <property type="match status" value="1"/>
</dbReference>
<evidence type="ECO:0000259" key="5">
    <source>
        <dbReference type="PROSITE" id="PS50893"/>
    </source>
</evidence>
<dbReference type="InterPro" id="IPR003593">
    <property type="entry name" value="AAA+_ATPase"/>
</dbReference>
<dbReference type="InterPro" id="IPR050763">
    <property type="entry name" value="ABC_transporter_ATP-binding"/>
</dbReference>
<organism evidence="6 7">
    <name type="scientific">Lacticaseibacillus sharpeae JCM 1186 = DSM 20505</name>
    <dbReference type="NCBI Taxonomy" id="1291052"/>
    <lineage>
        <taxon>Bacteria</taxon>
        <taxon>Bacillati</taxon>
        <taxon>Bacillota</taxon>
        <taxon>Bacilli</taxon>
        <taxon>Lactobacillales</taxon>
        <taxon>Lactobacillaceae</taxon>
        <taxon>Lacticaseibacillus</taxon>
    </lineage>
</organism>
<dbReference type="InterPro" id="IPR017871">
    <property type="entry name" value="ABC_transporter-like_CS"/>
</dbReference>
<dbReference type="Proteomes" id="UP000051679">
    <property type="component" value="Unassembled WGS sequence"/>
</dbReference>
<dbReference type="InterPro" id="IPR027417">
    <property type="entry name" value="P-loop_NTPase"/>
</dbReference>
<gene>
    <name evidence="6" type="ORF">FC18_GL000243</name>
</gene>
<dbReference type="SMART" id="SM00382">
    <property type="entry name" value="AAA"/>
    <property type="match status" value="1"/>
</dbReference>
<sequence>MNAIEVNNVTKSFGQVHVLRAVCLTVRQGEVFTLLGENGAGKSTLINILTTLSRADAGTVTVLGQDVEQNGNAIRQKISLNAQATTLDAEFSGYANLKLIAQLRGGRNYQQQLDTLIERLSLGDFIQRKVSTYSGGMRRRLDLAMSLIGDPAVIFLDEPTTGVDPKNRLALWQIIRELRDAGKTVFLTTQYLDEADQLSDHIAFIKDGQIVRQGTPGEIKRVAQPGYQVRVAAADWDQAAPIFAAHHVPATVDTPVALTAEGAPAVLQALLAAGVTVQSYTQDEANLETVFMNINQ</sequence>
<dbReference type="PROSITE" id="PS50893">
    <property type="entry name" value="ABC_TRANSPORTER_2"/>
    <property type="match status" value="1"/>
</dbReference>